<dbReference type="EMBL" id="JAJJPB010000001">
    <property type="protein sequence ID" value="MCC9293729.1"/>
    <property type="molecule type" value="Genomic_DNA"/>
</dbReference>
<evidence type="ECO:0000313" key="2">
    <source>
        <dbReference type="Proteomes" id="UP001165422"/>
    </source>
</evidence>
<organism evidence="1 2">
    <name type="scientific">Clostridium aromativorans</name>
    <dbReference type="NCBI Taxonomy" id="2836848"/>
    <lineage>
        <taxon>Bacteria</taxon>
        <taxon>Bacillati</taxon>
        <taxon>Bacillota</taxon>
        <taxon>Clostridia</taxon>
        <taxon>Eubacteriales</taxon>
        <taxon>Clostridiaceae</taxon>
        <taxon>Clostridium</taxon>
    </lineage>
</organism>
<keyword evidence="2" id="KW-1185">Reference proteome</keyword>
<dbReference type="Proteomes" id="UP001165422">
    <property type="component" value="Unassembled WGS sequence"/>
</dbReference>
<reference evidence="1" key="1">
    <citation type="submission" date="2021-11" db="EMBL/GenBank/DDBJ databases">
        <authorList>
            <person name="Qingchun L."/>
            <person name="Dong Z."/>
            <person name="Zongwei Q."/>
            <person name="Jia Z."/>
            <person name="Duotao L."/>
        </authorList>
    </citation>
    <scope>NUCLEOTIDE SEQUENCE</scope>
    <source>
        <strain evidence="1">WLY-B-L2</strain>
    </source>
</reference>
<accession>A0ABS8N3H8</accession>
<sequence length="63" mass="6767">MIGKIIDLNVTEALISFQDGSTADIGISHLPASIKIGDTVNINPNFTSKLNDKFGNTSLMNIF</sequence>
<comment type="caution">
    <text evidence="1">The sequence shown here is derived from an EMBL/GenBank/DDBJ whole genome shotgun (WGS) entry which is preliminary data.</text>
</comment>
<evidence type="ECO:0000313" key="1">
    <source>
        <dbReference type="EMBL" id="MCC9293729.1"/>
    </source>
</evidence>
<gene>
    <name evidence="1" type="ORF">LN736_02440</name>
</gene>
<dbReference type="RefSeq" id="WP_150357486.1">
    <property type="nucleotide sequence ID" value="NZ_JAJJPB010000001.1"/>
</dbReference>
<protein>
    <submittedName>
        <fullName evidence="1">Uncharacterized protein</fullName>
    </submittedName>
</protein>
<name>A0ABS8N3H8_9CLOT</name>
<proteinExistence type="predicted"/>